<feature type="transmembrane region" description="Helical" evidence="2">
    <location>
        <begin position="6"/>
        <end position="26"/>
    </location>
</feature>
<organism evidence="3 4">
    <name type="scientific">Kaistia terrae</name>
    <dbReference type="NCBI Taxonomy" id="537017"/>
    <lineage>
        <taxon>Bacteria</taxon>
        <taxon>Pseudomonadati</taxon>
        <taxon>Pseudomonadota</taxon>
        <taxon>Alphaproteobacteria</taxon>
        <taxon>Hyphomicrobiales</taxon>
        <taxon>Kaistiaceae</taxon>
        <taxon>Kaistia</taxon>
    </lineage>
</organism>
<evidence type="ECO:0000256" key="2">
    <source>
        <dbReference type="SAM" id="Phobius"/>
    </source>
</evidence>
<evidence type="ECO:0000313" key="4">
    <source>
        <dbReference type="Proteomes" id="UP001596150"/>
    </source>
</evidence>
<keyword evidence="4" id="KW-1185">Reference proteome</keyword>
<keyword evidence="2" id="KW-1133">Transmembrane helix</keyword>
<dbReference type="RefSeq" id="WP_266342113.1">
    <property type="nucleotide sequence ID" value="NZ_JAPKNH010000001.1"/>
</dbReference>
<evidence type="ECO:0008006" key="5">
    <source>
        <dbReference type="Google" id="ProtNLM"/>
    </source>
</evidence>
<comment type="caution">
    <text evidence="3">The sequence shown here is derived from an EMBL/GenBank/DDBJ whole genome shotgun (WGS) entry which is preliminary data.</text>
</comment>
<proteinExistence type="predicted"/>
<dbReference type="EMBL" id="JBHSML010000003">
    <property type="protein sequence ID" value="MFC5515651.1"/>
    <property type="molecule type" value="Genomic_DNA"/>
</dbReference>
<reference evidence="4" key="1">
    <citation type="journal article" date="2019" name="Int. J. Syst. Evol. Microbiol.">
        <title>The Global Catalogue of Microorganisms (GCM) 10K type strain sequencing project: providing services to taxonomists for standard genome sequencing and annotation.</title>
        <authorList>
            <consortium name="The Broad Institute Genomics Platform"/>
            <consortium name="The Broad Institute Genome Sequencing Center for Infectious Disease"/>
            <person name="Wu L."/>
            <person name="Ma J."/>
        </authorList>
    </citation>
    <scope>NUCLEOTIDE SEQUENCE [LARGE SCALE GENOMIC DNA]</scope>
    <source>
        <strain evidence="4">KACC 12633</strain>
    </source>
</reference>
<feature type="compositionally biased region" description="Basic and acidic residues" evidence="1">
    <location>
        <begin position="33"/>
        <end position="50"/>
    </location>
</feature>
<keyword evidence="2" id="KW-0812">Transmembrane</keyword>
<name>A0ABW0PU37_9HYPH</name>
<sequence>MAYVIVHYLPFLAAAAGLGFLIGWWATGSRRGRGADDLPATRDAGEGETS</sequence>
<protein>
    <recommendedName>
        <fullName evidence="5">LapA family protein</fullName>
    </recommendedName>
</protein>
<evidence type="ECO:0000313" key="3">
    <source>
        <dbReference type="EMBL" id="MFC5515651.1"/>
    </source>
</evidence>
<feature type="region of interest" description="Disordered" evidence="1">
    <location>
        <begin position="29"/>
        <end position="50"/>
    </location>
</feature>
<evidence type="ECO:0000256" key="1">
    <source>
        <dbReference type="SAM" id="MobiDB-lite"/>
    </source>
</evidence>
<gene>
    <name evidence="3" type="ORF">ACFPP9_07705</name>
</gene>
<accession>A0ABW0PU37</accession>
<keyword evidence="2" id="KW-0472">Membrane</keyword>
<dbReference type="Proteomes" id="UP001596150">
    <property type="component" value="Unassembled WGS sequence"/>
</dbReference>